<sequence>MLESMGLPLPAESLLITGALFCATTHKLHIQGVVIAGITGAIMGDNLGYLLGHALGMRMLHRHGPKIGLTEKRLLLGRYVFLKHGGPVVFFGRFIAILRMFVAILAGANRMPWHTFLFYNALGGVFWAGGYATCAYLLGKEIERLSGWLAVAFGVAALIVILALLIFFKHNEKRLTEEAMKAAQNDERLREQTS</sequence>
<evidence type="ECO:0000256" key="1">
    <source>
        <dbReference type="ARBA" id="ARBA00004651"/>
    </source>
</evidence>
<dbReference type="PANTHER" id="PTHR42709:SF6">
    <property type="entry name" value="UNDECAPRENYL PHOSPHATE TRANSPORTER A"/>
    <property type="match status" value="1"/>
</dbReference>
<dbReference type="PANTHER" id="PTHR42709">
    <property type="entry name" value="ALKALINE PHOSPHATASE LIKE PROTEIN"/>
    <property type="match status" value="1"/>
</dbReference>
<dbReference type="GO" id="GO:0005886">
    <property type="term" value="C:plasma membrane"/>
    <property type="evidence" value="ECO:0007669"/>
    <property type="project" value="UniProtKB-SubCell"/>
</dbReference>
<feature type="domain" description="VTT" evidence="7">
    <location>
        <begin position="10"/>
        <end position="135"/>
    </location>
</feature>
<keyword evidence="2" id="KW-1003">Cell membrane</keyword>
<evidence type="ECO:0000313" key="9">
    <source>
        <dbReference type="Proteomes" id="UP000324536"/>
    </source>
</evidence>
<name>A0A5C1YQ96_9PROT</name>
<proteinExistence type="predicted"/>
<dbReference type="Pfam" id="PF09335">
    <property type="entry name" value="VTT_dom"/>
    <property type="match status" value="1"/>
</dbReference>
<evidence type="ECO:0000256" key="3">
    <source>
        <dbReference type="ARBA" id="ARBA00022692"/>
    </source>
</evidence>
<dbReference type="EMBL" id="CP043506">
    <property type="protein sequence ID" value="QEO18536.1"/>
    <property type="molecule type" value="Genomic_DNA"/>
</dbReference>
<evidence type="ECO:0000313" key="8">
    <source>
        <dbReference type="EMBL" id="QEO18536.1"/>
    </source>
</evidence>
<evidence type="ECO:0000256" key="5">
    <source>
        <dbReference type="ARBA" id="ARBA00023136"/>
    </source>
</evidence>
<keyword evidence="3 6" id="KW-0812">Transmembrane</keyword>
<evidence type="ECO:0000256" key="2">
    <source>
        <dbReference type="ARBA" id="ARBA00022475"/>
    </source>
</evidence>
<dbReference type="AlphaFoldDB" id="A0A5C1YQ96"/>
<accession>A0A5C1YQ96</accession>
<evidence type="ECO:0000256" key="4">
    <source>
        <dbReference type="ARBA" id="ARBA00022989"/>
    </source>
</evidence>
<feature type="transmembrane region" description="Helical" evidence="6">
    <location>
        <begin position="145"/>
        <end position="168"/>
    </location>
</feature>
<comment type="subcellular location">
    <subcellularLocation>
        <location evidence="1">Cell membrane</location>
        <topology evidence="1">Multi-pass membrane protein</topology>
    </subcellularLocation>
</comment>
<keyword evidence="5 6" id="KW-0472">Membrane</keyword>
<dbReference type="KEGG" id="acek:FLP30_03745"/>
<dbReference type="InterPro" id="IPR032816">
    <property type="entry name" value="VTT_dom"/>
</dbReference>
<protein>
    <submittedName>
        <fullName evidence="8">DedA family protein</fullName>
    </submittedName>
</protein>
<keyword evidence="4 6" id="KW-1133">Transmembrane helix</keyword>
<dbReference type="OrthoDB" id="9813426at2"/>
<keyword evidence="9" id="KW-1185">Reference proteome</keyword>
<dbReference type="Proteomes" id="UP000324536">
    <property type="component" value="Chromosome"/>
</dbReference>
<evidence type="ECO:0000256" key="6">
    <source>
        <dbReference type="SAM" id="Phobius"/>
    </source>
</evidence>
<evidence type="ECO:0000259" key="7">
    <source>
        <dbReference type="Pfam" id="PF09335"/>
    </source>
</evidence>
<gene>
    <name evidence="8" type="ORF">FLP30_03745</name>
</gene>
<reference evidence="8 9" key="1">
    <citation type="submission" date="2019-09" db="EMBL/GenBank/DDBJ databases">
        <title>Genome sequencing of strain KACC 21233.</title>
        <authorList>
            <person name="Heo J."/>
            <person name="Kim S.-J."/>
            <person name="Kim J.-S."/>
            <person name="Hong S.-B."/>
            <person name="Kwon S.-W."/>
        </authorList>
    </citation>
    <scope>NUCLEOTIDE SEQUENCE [LARGE SCALE GENOMIC DNA]</scope>
    <source>
        <strain evidence="8 9">KACC 21233</strain>
    </source>
</reference>
<organism evidence="8 9">
    <name type="scientific">Acetobacter vaccinii</name>
    <dbReference type="NCBI Taxonomy" id="2592655"/>
    <lineage>
        <taxon>Bacteria</taxon>
        <taxon>Pseudomonadati</taxon>
        <taxon>Pseudomonadota</taxon>
        <taxon>Alphaproteobacteria</taxon>
        <taxon>Acetobacterales</taxon>
        <taxon>Acetobacteraceae</taxon>
        <taxon>Acetobacter</taxon>
    </lineage>
</organism>
<dbReference type="InterPro" id="IPR051311">
    <property type="entry name" value="DedA_domain"/>
</dbReference>
<feature type="transmembrane region" description="Helical" evidence="6">
    <location>
        <begin position="116"/>
        <end position="139"/>
    </location>
</feature>